<accession>A0A0F7L6A4</accession>
<evidence type="ECO:0000313" key="2">
    <source>
        <dbReference type="EMBL" id="AKH47073.1"/>
    </source>
</evidence>
<reference evidence="2" key="1">
    <citation type="journal article" date="2015" name="Front. Microbiol.">
        <title>Combining genomic sequencing methods to explore viral diversity and reveal potential virus-host interactions.</title>
        <authorList>
            <person name="Chow C.E."/>
            <person name="Winget D.M."/>
            <person name="White R.A.III."/>
            <person name="Hallam S.J."/>
            <person name="Suttle C.A."/>
        </authorList>
    </citation>
    <scope>NUCLEOTIDE SEQUENCE</scope>
    <source>
        <strain evidence="2">Anoxic2_5</strain>
    </source>
</reference>
<feature type="compositionally biased region" description="Basic and acidic residues" evidence="1">
    <location>
        <begin position="76"/>
        <end position="85"/>
    </location>
</feature>
<organism evidence="2">
    <name type="scientific">uncultured marine virus</name>
    <dbReference type="NCBI Taxonomy" id="186617"/>
    <lineage>
        <taxon>Viruses</taxon>
        <taxon>environmental samples</taxon>
    </lineage>
</organism>
<proteinExistence type="predicted"/>
<dbReference type="EMBL" id="KR029589">
    <property type="protein sequence ID" value="AKH47073.1"/>
    <property type="molecule type" value="Genomic_DNA"/>
</dbReference>
<feature type="region of interest" description="Disordered" evidence="1">
    <location>
        <begin position="60"/>
        <end position="85"/>
    </location>
</feature>
<reference evidence="2" key="2">
    <citation type="submission" date="2015-03" db="EMBL/GenBank/DDBJ databases">
        <authorList>
            <person name="Chow C.-E.T."/>
            <person name="Winget D.M."/>
            <person name="White R.A.III."/>
            <person name="Hallam S.J."/>
            <person name="Suttle C.A."/>
        </authorList>
    </citation>
    <scope>NUCLEOTIDE SEQUENCE</scope>
    <source>
        <strain evidence="2">Anoxic2_5</strain>
    </source>
</reference>
<name>A0A0F7L6A4_9VIRU</name>
<sequence>MRGGAEARQAKMEGHILSSAAAAVMRSCSAELDAGFITRANARARATSLVPRESFMSVFPSEAPVPCSPPRSYRGRGAEARTETA</sequence>
<evidence type="ECO:0000256" key="1">
    <source>
        <dbReference type="SAM" id="MobiDB-lite"/>
    </source>
</evidence>
<protein>
    <submittedName>
        <fullName evidence="2">Uncharacterized protein</fullName>
    </submittedName>
</protein>